<evidence type="ECO:0000313" key="2">
    <source>
        <dbReference type="Proteomes" id="UP000215405"/>
    </source>
</evidence>
<organism evidence="1 2">
    <name type="scientific">Notoacmeibacter marinus</name>
    <dbReference type="NCBI Taxonomy" id="1876515"/>
    <lineage>
        <taxon>Bacteria</taxon>
        <taxon>Pseudomonadati</taxon>
        <taxon>Pseudomonadota</taxon>
        <taxon>Alphaproteobacteria</taxon>
        <taxon>Hyphomicrobiales</taxon>
        <taxon>Notoacmeibacteraceae</taxon>
        <taxon>Notoacmeibacter</taxon>
    </lineage>
</organism>
<dbReference type="RefSeq" id="WP_094075871.1">
    <property type="nucleotide sequence ID" value="NZ_NBYO01000001.1"/>
</dbReference>
<dbReference type="Gene3D" id="3.40.630.30">
    <property type="match status" value="1"/>
</dbReference>
<dbReference type="SUPFAM" id="SSF55729">
    <property type="entry name" value="Acyl-CoA N-acyltransferases (Nat)"/>
    <property type="match status" value="1"/>
</dbReference>
<proteinExistence type="predicted"/>
<keyword evidence="2" id="KW-1185">Reference proteome</keyword>
<dbReference type="Proteomes" id="UP000215405">
    <property type="component" value="Unassembled WGS sequence"/>
</dbReference>
<dbReference type="AlphaFoldDB" id="A0A231V132"/>
<comment type="caution">
    <text evidence="1">The sequence shown here is derived from an EMBL/GenBank/DDBJ whole genome shotgun (WGS) entry which is preliminary data.</text>
</comment>
<protein>
    <submittedName>
        <fullName evidence="1">Uncharacterized protein</fullName>
    </submittedName>
</protein>
<dbReference type="EMBL" id="NBYO01000001">
    <property type="protein sequence ID" value="OXT01903.1"/>
    <property type="molecule type" value="Genomic_DNA"/>
</dbReference>
<gene>
    <name evidence="1" type="ORF">B7H23_02865</name>
</gene>
<evidence type="ECO:0000313" key="1">
    <source>
        <dbReference type="EMBL" id="OXT01903.1"/>
    </source>
</evidence>
<name>A0A231V132_9HYPH</name>
<dbReference type="InterPro" id="IPR016181">
    <property type="entry name" value="Acyl_CoA_acyltransferase"/>
</dbReference>
<sequence>MEPSITASVETEHDYEETAGLATIAFGRQADPFDPARFAWFYERAFSEGATVVRLTDERTGQKIGQIAMVNHAIATPGGIERASALVDLFILPDYRGGARLQTLYDTVGEQFQAQSIRFGLGMPNKKALPVNERFFQLMAYRRLDLRGGLQPPALRNKVRISEEVTGAGAERITELFAPFATSPSETGLIWDGSRMAARLANPGQHYGFHATDNLALISSPRRFKNVPVTLLIGFFVRQGARPRKRDIKALVTSATALWRRPAFIYAGLHRSLPALPGWPFPERLRFSPMVLQLRDFASEREPLDLDRFQLIDFDFG</sequence>
<reference evidence="2" key="1">
    <citation type="journal article" date="2017" name="Int. J. Syst. Evol. Microbiol.">
        <title>Notoacmeibacter marinus gen. nov., sp. nov., isolated from the gut of a limpet and proposal of Notoacmeibacteraceae fam. nov. in the order Rhizobiales of the class Alphaproteobacteria.</title>
        <authorList>
            <person name="Huang Z."/>
            <person name="Guo F."/>
            <person name="Lai Q."/>
        </authorList>
    </citation>
    <scope>NUCLEOTIDE SEQUENCE [LARGE SCALE GENOMIC DNA]</scope>
    <source>
        <strain evidence="2">XMTR2A4</strain>
    </source>
</reference>
<accession>A0A231V132</accession>